<keyword evidence="19" id="KW-1185">Reference proteome</keyword>
<name>A0A7X6DT29_9BACT</name>
<dbReference type="InterPro" id="IPR013509">
    <property type="entry name" value="RNR_lsu_N"/>
</dbReference>
<evidence type="ECO:0000256" key="1">
    <source>
        <dbReference type="ARBA" id="ARBA00001922"/>
    </source>
</evidence>
<feature type="domain" description="Ribonucleotide reductase large subunit N-terminal" evidence="15">
    <location>
        <begin position="17"/>
        <end position="97"/>
    </location>
</feature>
<evidence type="ECO:0000259" key="16">
    <source>
        <dbReference type="Pfam" id="PF02867"/>
    </source>
</evidence>
<keyword evidence="5 14" id="KW-0846">Cobalamin</keyword>
<dbReference type="Pfam" id="PF12637">
    <property type="entry name" value="TSCPD"/>
    <property type="match status" value="1"/>
</dbReference>
<dbReference type="InterPro" id="IPR024434">
    <property type="entry name" value="TSCPD_dom"/>
</dbReference>
<dbReference type="GO" id="GO:0009263">
    <property type="term" value="P:deoxyribonucleotide biosynthetic process"/>
    <property type="evidence" value="ECO:0007669"/>
    <property type="project" value="UniProtKB-KW"/>
</dbReference>
<dbReference type="EMBL" id="VTOW01000004">
    <property type="protein sequence ID" value="NKE72883.1"/>
    <property type="molecule type" value="Genomic_DNA"/>
</dbReference>
<dbReference type="Gene3D" id="3.20.70.20">
    <property type="match status" value="1"/>
</dbReference>
<comment type="function">
    <text evidence="12 14">Catalyzes the reduction of ribonucleotides to deoxyribonucleotides. May function to provide a pool of deoxyribonucleotide precursors for DNA repair during oxygen limitation and/or for immediate growth after restoration of oxygen.</text>
</comment>
<dbReference type="GO" id="GO:0005524">
    <property type="term" value="F:ATP binding"/>
    <property type="evidence" value="ECO:0007669"/>
    <property type="project" value="InterPro"/>
</dbReference>
<evidence type="ECO:0000256" key="5">
    <source>
        <dbReference type="ARBA" id="ARBA00022628"/>
    </source>
</evidence>
<dbReference type="GO" id="GO:0004748">
    <property type="term" value="F:ribonucleoside-diphosphate reductase activity, thioredoxin disulfide as acceptor"/>
    <property type="evidence" value="ECO:0007669"/>
    <property type="project" value="UniProtKB-EC"/>
</dbReference>
<sequence length="750" mass="82790">MKSKCEMTMREAEYPSLSHNALRVLEKRYLARDEEGRVTETPEALFRRVARTIAEVDRLYGADEAQVLETATRFEALMRSLRFLPNSPTLMNAGKPHAHPQYSACFVIPIEDDMRFIGNAVTAAMLIHKTGGGTGFSFSRLRPKGDLVRSSGGVASGPVSFMRIFDAATEQVKQGSTRRGANMGILRVDHPDILEFIPCKSQDGQIKNFNISVAVTDPFMEALERGDVYPLINPRTKEAEKTLPARQVWDLICESAWRNGDPGLFFIDRANAACPIRHIGEIESTNPCGEVELHPWDACNLGSISLERHPIRDSGTGRSGIDWLALRETVHTAVHFLDNVIDANDHPLPEINEMTRKSRRIGLGVMGFARMLFSLEIPYDSEAGLEMAAEVIGFIQSEGWKASEALAEKRGVYPAWKGSRHEIEGKRVRNAYVTCIAPTGTISMIADTSGGCEPEFSLVWHKHVLDGEDLPYVCDPFVKIAKEEGWWDEALMEKIQANHGSCRAVSGVPEKWQKVFATAHDISPEWHVRMQAAFQRFTDAAVSKTINLPAEATVDDVKQAYLLAYKLGCKGITVYRDGSRAGQVLNVGIAESKGSGFNSDSSDPSDAGPIFKRGELLELPDIVEEKRVRVRTHDGNAYIHIGFLNGRPAEIFAHPALGKYQGFIALACRLASTILRLGGSMEQVLEQFYKAHREYGDVSTPILALMKGIQQGMAHAGDPVTVSDRCPECGGSMRLQEGCMNCTACGFSRC</sequence>
<dbReference type="InterPro" id="IPR050862">
    <property type="entry name" value="RdRp_reductase_class-2"/>
</dbReference>
<dbReference type="RefSeq" id="WP_168062819.1">
    <property type="nucleotide sequence ID" value="NZ_VTOW01000004.1"/>
</dbReference>
<evidence type="ECO:0000313" key="18">
    <source>
        <dbReference type="EMBL" id="NKE72883.1"/>
    </source>
</evidence>
<dbReference type="InterPro" id="IPR008926">
    <property type="entry name" value="RNR_R1-su_N"/>
</dbReference>
<comment type="cofactor">
    <cofactor evidence="1 14">
        <name>adenosylcob(III)alamin</name>
        <dbReference type="ChEBI" id="CHEBI:18408"/>
    </cofactor>
</comment>
<dbReference type="PANTHER" id="PTHR43371">
    <property type="entry name" value="VITAMIN B12-DEPENDENT RIBONUCLEOTIDE REDUCTASE"/>
    <property type="match status" value="1"/>
</dbReference>
<dbReference type="InterPro" id="IPR000788">
    <property type="entry name" value="RNR_lg_C"/>
</dbReference>
<evidence type="ECO:0000256" key="7">
    <source>
        <dbReference type="ARBA" id="ARBA00022741"/>
    </source>
</evidence>
<comment type="catalytic activity">
    <reaction evidence="13 14">
        <text>a 2'-deoxyribonucleoside 5'-diphosphate + [thioredoxin]-disulfide + H2O = a ribonucleoside 5'-diphosphate + [thioredoxin]-dithiol</text>
        <dbReference type="Rhea" id="RHEA:23252"/>
        <dbReference type="Rhea" id="RHEA-COMP:10698"/>
        <dbReference type="Rhea" id="RHEA-COMP:10700"/>
        <dbReference type="ChEBI" id="CHEBI:15377"/>
        <dbReference type="ChEBI" id="CHEBI:29950"/>
        <dbReference type="ChEBI" id="CHEBI:50058"/>
        <dbReference type="ChEBI" id="CHEBI:57930"/>
        <dbReference type="ChEBI" id="CHEBI:73316"/>
        <dbReference type="EC" id="1.17.4.1"/>
    </reaction>
</comment>
<evidence type="ECO:0000256" key="10">
    <source>
        <dbReference type="ARBA" id="ARBA00023157"/>
    </source>
</evidence>
<dbReference type="SUPFAM" id="SSF48168">
    <property type="entry name" value="R1 subunit of ribonucleotide reductase, N-terminal domain"/>
    <property type="match status" value="1"/>
</dbReference>
<keyword evidence="6 14" id="KW-0237">DNA synthesis</keyword>
<dbReference type="PRINTS" id="PR01183">
    <property type="entry name" value="RIBORDTASEM1"/>
</dbReference>
<organism evidence="18 19">
    <name type="scientific">Candidatus Manganitrophus noduliformans</name>
    <dbReference type="NCBI Taxonomy" id="2606439"/>
    <lineage>
        <taxon>Bacteria</taxon>
        <taxon>Pseudomonadati</taxon>
        <taxon>Nitrospirota</taxon>
        <taxon>Nitrospiria</taxon>
        <taxon>Candidatus Troglogloeales</taxon>
        <taxon>Candidatus Manganitrophaceae</taxon>
        <taxon>Candidatus Manganitrophus</taxon>
    </lineage>
</organism>
<evidence type="ECO:0000256" key="14">
    <source>
        <dbReference type="RuleBase" id="RU364064"/>
    </source>
</evidence>
<gene>
    <name evidence="18" type="ORF">MNODULE_19200</name>
</gene>
<dbReference type="Pfam" id="PF02867">
    <property type="entry name" value="Ribonuc_red_lgC"/>
    <property type="match status" value="1"/>
</dbReference>
<dbReference type="InterPro" id="IPR013344">
    <property type="entry name" value="RNR_NrdJ/NrdZ"/>
</dbReference>
<accession>A0A7X6DT29</accession>
<evidence type="ECO:0000256" key="11">
    <source>
        <dbReference type="ARBA" id="ARBA00023285"/>
    </source>
</evidence>
<feature type="domain" description="Ribonucleotide reductase large subunit C-terminal" evidence="16">
    <location>
        <begin position="103"/>
        <end position="421"/>
    </location>
</feature>
<dbReference type="Proteomes" id="UP000534783">
    <property type="component" value="Unassembled WGS sequence"/>
</dbReference>
<keyword evidence="8 14" id="KW-0560">Oxidoreductase</keyword>
<evidence type="ECO:0000256" key="2">
    <source>
        <dbReference type="ARBA" id="ARBA00007405"/>
    </source>
</evidence>
<evidence type="ECO:0000256" key="6">
    <source>
        <dbReference type="ARBA" id="ARBA00022634"/>
    </source>
</evidence>
<evidence type="ECO:0000256" key="12">
    <source>
        <dbReference type="ARBA" id="ARBA00025437"/>
    </source>
</evidence>
<dbReference type="CDD" id="cd02888">
    <property type="entry name" value="RNR_II_dimer"/>
    <property type="match status" value="1"/>
</dbReference>
<evidence type="ECO:0000259" key="15">
    <source>
        <dbReference type="Pfam" id="PF00317"/>
    </source>
</evidence>
<comment type="similarity">
    <text evidence="2 14">Belongs to the ribonucleoside diphosphate reductase class-2 family.</text>
</comment>
<reference evidence="18 19" key="1">
    <citation type="journal article" date="2020" name="Nature">
        <title>Bacterial chemolithoautotrophy via manganese oxidation.</title>
        <authorList>
            <person name="Yu H."/>
            <person name="Leadbetter J.R."/>
        </authorList>
    </citation>
    <scope>NUCLEOTIDE SEQUENCE [LARGE SCALE GENOMIC DNA]</scope>
    <source>
        <strain evidence="18 19">Mn-1</strain>
    </source>
</reference>
<dbReference type="AlphaFoldDB" id="A0A7X6DT29"/>
<evidence type="ECO:0000256" key="9">
    <source>
        <dbReference type="ARBA" id="ARBA00023116"/>
    </source>
</evidence>
<dbReference type="Pfam" id="PF00317">
    <property type="entry name" value="Ribonuc_red_lgN"/>
    <property type="match status" value="1"/>
</dbReference>
<dbReference type="GO" id="GO:0031419">
    <property type="term" value="F:cobalamin binding"/>
    <property type="evidence" value="ECO:0007669"/>
    <property type="project" value="UniProtKB-KW"/>
</dbReference>
<dbReference type="EC" id="1.17.4.1" evidence="3 14"/>
<keyword evidence="10" id="KW-1015">Disulfide bond</keyword>
<evidence type="ECO:0000256" key="8">
    <source>
        <dbReference type="ARBA" id="ARBA00023002"/>
    </source>
</evidence>
<keyword evidence="11 14" id="KW-0170">Cobalt</keyword>
<dbReference type="UniPathway" id="UPA00326"/>
<evidence type="ECO:0000259" key="17">
    <source>
        <dbReference type="Pfam" id="PF12637"/>
    </source>
</evidence>
<proteinExistence type="inferred from homology"/>
<dbReference type="PANTHER" id="PTHR43371:SF1">
    <property type="entry name" value="RIBONUCLEOSIDE-DIPHOSPHATE REDUCTASE"/>
    <property type="match status" value="1"/>
</dbReference>
<comment type="caution">
    <text evidence="18">The sequence shown here is derived from an EMBL/GenBank/DDBJ whole genome shotgun (WGS) entry which is preliminary data.</text>
</comment>
<dbReference type="GO" id="GO:0071897">
    <property type="term" value="P:DNA biosynthetic process"/>
    <property type="evidence" value="ECO:0007669"/>
    <property type="project" value="UniProtKB-KW"/>
</dbReference>
<dbReference type="NCBIfam" id="TIGR02504">
    <property type="entry name" value="NrdJ_Z"/>
    <property type="match status" value="1"/>
</dbReference>
<keyword evidence="9" id="KW-0215">Deoxyribonucleotide synthesis</keyword>
<feature type="domain" description="TSCPD" evidence="17">
    <location>
        <begin position="623"/>
        <end position="693"/>
    </location>
</feature>
<dbReference type="SUPFAM" id="SSF51998">
    <property type="entry name" value="PFL-like glycyl radical enzymes"/>
    <property type="match status" value="1"/>
</dbReference>
<protein>
    <recommendedName>
        <fullName evidence="4 14">Vitamin B12-dependent ribonucleotide reductase</fullName>
        <ecNumber evidence="3 14">1.17.4.1</ecNumber>
    </recommendedName>
</protein>
<evidence type="ECO:0000256" key="3">
    <source>
        <dbReference type="ARBA" id="ARBA00012274"/>
    </source>
</evidence>
<evidence type="ECO:0000256" key="4">
    <source>
        <dbReference type="ARBA" id="ARBA00014409"/>
    </source>
</evidence>
<keyword evidence="7 14" id="KW-0547">Nucleotide-binding</keyword>
<evidence type="ECO:0000256" key="13">
    <source>
        <dbReference type="ARBA" id="ARBA00047754"/>
    </source>
</evidence>
<evidence type="ECO:0000313" key="19">
    <source>
        <dbReference type="Proteomes" id="UP000534783"/>
    </source>
</evidence>